<dbReference type="STRING" id="6573.A0A210Q6W0"/>
<name>A0A210Q6W0_MIZYE</name>
<evidence type="ECO:0000256" key="3">
    <source>
        <dbReference type="ARBA" id="ARBA00022837"/>
    </source>
</evidence>
<dbReference type="InterPro" id="IPR002048">
    <property type="entry name" value="EF_hand_dom"/>
</dbReference>
<dbReference type="Proteomes" id="UP000242188">
    <property type="component" value="Unassembled WGS sequence"/>
</dbReference>
<dbReference type="GO" id="GO:0007229">
    <property type="term" value="P:integrin-mediated signaling pathway"/>
    <property type="evidence" value="ECO:0007669"/>
    <property type="project" value="UniProtKB-KW"/>
</dbReference>
<dbReference type="InterPro" id="IPR018247">
    <property type="entry name" value="EF_Hand_1_Ca_BS"/>
</dbReference>
<dbReference type="EMBL" id="NEDP02004772">
    <property type="protein sequence ID" value="OWF44461.1"/>
    <property type="molecule type" value="Genomic_DNA"/>
</dbReference>
<feature type="domain" description="EF-hand" evidence="5">
    <location>
        <begin position="143"/>
        <end position="178"/>
    </location>
</feature>
<dbReference type="Pfam" id="PF13499">
    <property type="entry name" value="EF-hand_7"/>
    <property type="match status" value="1"/>
</dbReference>
<dbReference type="GO" id="GO:0005509">
    <property type="term" value="F:calcium ion binding"/>
    <property type="evidence" value="ECO:0007669"/>
    <property type="project" value="InterPro"/>
</dbReference>
<proteinExistence type="predicted"/>
<dbReference type="CDD" id="cd00051">
    <property type="entry name" value="EFh"/>
    <property type="match status" value="1"/>
</dbReference>
<organism evidence="6 7">
    <name type="scientific">Mizuhopecten yessoensis</name>
    <name type="common">Japanese scallop</name>
    <name type="synonym">Patinopecten yessoensis</name>
    <dbReference type="NCBI Taxonomy" id="6573"/>
    <lineage>
        <taxon>Eukaryota</taxon>
        <taxon>Metazoa</taxon>
        <taxon>Spiralia</taxon>
        <taxon>Lophotrochozoa</taxon>
        <taxon>Mollusca</taxon>
        <taxon>Bivalvia</taxon>
        <taxon>Autobranchia</taxon>
        <taxon>Pteriomorphia</taxon>
        <taxon>Pectinida</taxon>
        <taxon>Pectinoidea</taxon>
        <taxon>Pectinidae</taxon>
        <taxon>Mizuhopecten</taxon>
    </lineage>
</organism>
<protein>
    <submittedName>
        <fullName evidence="6">Calcium and integrin-binding protein 1</fullName>
    </submittedName>
</protein>
<dbReference type="PROSITE" id="PS00018">
    <property type="entry name" value="EF_HAND_1"/>
    <property type="match status" value="2"/>
</dbReference>
<keyword evidence="7" id="KW-1185">Reference proteome</keyword>
<evidence type="ECO:0000313" key="7">
    <source>
        <dbReference type="Proteomes" id="UP000242188"/>
    </source>
</evidence>
<gene>
    <name evidence="6" type="ORF">KP79_PYT15079</name>
</gene>
<dbReference type="FunFam" id="1.10.238.10:FF:000079">
    <property type="entry name" value="Calcium and integrin-binding family member 2"/>
    <property type="match status" value="1"/>
</dbReference>
<dbReference type="SUPFAM" id="SSF47473">
    <property type="entry name" value="EF-hand"/>
    <property type="match status" value="1"/>
</dbReference>
<evidence type="ECO:0000259" key="5">
    <source>
        <dbReference type="PROSITE" id="PS50222"/>
    </source>
</evidence>
<accession>A0A210Q6W0</accession>
<keyword evidence="2" id="KW-0677">Repeat</keyword>
<comment type="caution">
    <text evidence="6">The sequence shown here is derived from an EMBL/GenBank/DDBJ whole genome shotgun (WGS) entry which is preliminary data.</text>
</comment>
<dbReference type="GO" id="GO:0000287">
    <property type="term" value="F:magnesium ion binding"/>
    <property type="evidence" value="ECO:0007669"/>
    <property type="project" value="TreeGrafter"/>
</dbReference>
<reference evidence="6 7" key="1">
    <citation type="journal article" date="2017" name="Nat. Ecol. Evol.">
        <title>Scallop genome provides insights into evolution of bilaterian karyotype and development.</title>
        <authorList>
            <person name="Wang S."/>
            <person name="Zhang J."/>
            <person name="Jiao W."/>
            <person name="Li J."/>
            <person name="Xun X."/>
            <person name="Sun Y."/>
            <person name="Guo X."/>
            <person name="Huan P."/>
            <person name="Dong B."/>
            <person name="Zhang L."/>
            <person name="Hu X."/>
            <person name="Sun X."/>
            <person name="Wang J."/>
            <person name="Zhao C."/>
            <person name="Wang Y."/>
            <person name="Wang D."/>
            <person name="Huang X."/>
            <person name="Wang R."/>
            <person name="Lv J."/>
            <person name="Li Y."/>
            <person name="Zhang Z."/>
            <person name="Liu B."/>
            <person name="Lu W."/>
            <person name="Hui Y."/>
            <person name="Liang J."/>
            <person name="Zhou Z."/>
            <person name="Hou R."/>
            <person name="Li X."/>
            <person name="Liu Y."/>
            <person name="Li H."/>
            <person name="Ning X."/>
            <person name="Lin Y."/>
            <person name="Zhao L."/>
            <person name="Xing Q."/>
            <person name="Dou J."/>
            <person name="Li Y."/>
            <person name="Mao J."/>
            <person name="Guo H."/>
            <person name="Dou H."/>
            <person name="Li T."/>
            <person name="Mu C."/>
            <person name="Jiang W."/>
            <person name="Fu Q."/>
            <person name="Fu X."/>
            <person name="Miao Y."/>
            <person name="Liu J."/>
            <person name="Yu Q."/>
            <person name="Li R."/>
            <person name="Liao H."/>
            <person name="Li X."/>
            <person name="Kong Y."/>
            <person name="Jiang Z."/>
            <person name="Chourrout D."/>
            <person name="Li R."/>
            <person name="Bao Z."/>
        </authorList>
    </citation>
    <scope>NUCLEOTIDE SEQUENCE [LARGE SCALE GENOMIC DNA]</scope>
    <source>
        <strain evidence="6 7">PY_sf001</strain>
    </source>
</reference>
<keyword evidence="3" id="KW-0106">Calcium</keyword>
<dbReference type="PROSITE" id="PS50222">
    <property type="entry name" value="EF_HAND_2"/>
    <property type="match status" value="2"/>
</dbReference>
<keyword evidence="6" id="KW-0401">Integrin</keyword>
<sequence length="186" mass="21945">MGASQSVFSEEELQDYQELTYFTKKEILHVFKIFRDLSPRDVDRDRNVKLNEDLVMSLPELKMNPFKDRIVRVFSSEEGCLTFEDFLDMMSVFSEKAPKEIKAQYAFKIYDFDGDDEISRDDLKKMVLRLCPSQKDTELKKQEVDRLVGEILKEADLDNDDRLSFSEFQHVISKAPEFESSFRIRL</sequence>
<dbReference type="Gene3D" id="1.10.238.10">
    <property type="entry name" value="EF-hand"/>
    <property type="match status" value="2"/>
</dbReference>
<evidence type="ECO:0000313" key="6">
    <source>
        <dbReference type="EMBL" id="OWF44461.1"/>
    </source>
</evidence>
<dbReference type="SMART" id="SM00054">
    <property type="entry name" value="EFh"/>
    <property type="match status" value="2"/>
</dbReference>
<dbReference type="InterPro" id="IPR051433">
    <property type="entry name" value="CIBP"/>
</dbReference>
<evidence type="ECO:0000256" key="2">
    <source>
        <dbReference type="ARBA" id="ARBA00022737"/>
    </source>
</evidence>
<evidence type="ECO:0000256" key="4">
    <source>
        <dbReference type="ARBA" id="ARBA00022842"/>
    </source>
</evidence>
<evidence type="ECO:0000256" key="1">
    <source>
        <dbReference type="ARBA" id="ARBA00022723"/>
    </source>
</evidence>
<keyword evidence="1" id="KW-0479">Metal-binding</keyword>
<keyword evidence="4" id="KW-0460">Magnesium</keyword>
<dbReference type="PANTHER" id="PTHR45791">
    <property type="entry name" value="CALCIUM AND INTEGRIN BINDING FAMILY MEMBER 2"/>
    <property type="match status" value="1"/>
</dbReference>
<dbReference type="PANTHER" id="PTHR45791:SF1">
    <property type="entry name" value="CALCIUM AND INTEGRIN BINDING FAMILY MEMBER 1"/>
    <property type="match status" value="1"/>
</dbReference>
<feature type="domain" description="EF-hand" evidence="5">
    <location>
        <begin position="98"/>
        <end position="133"/>
    </location>
</feature>
<dbReference type="InterPro" id="IPR011992">
    <property type="entry name" value="EF-hand-dom_pair"/>
</dbReference>
<dbReference type="AlphaFoldDB" id="A0A210Q6W0"/>
<dbReference type="OrthoDB" id="114727at2759"/>